<evidence type="ECO:0000256" key="12">
    <source>
        <dbReference type="ARBA" id="ARBA00023136"/>
    </source>
</evidence>
<evidence type="ECO:0000256" key="15">
    <source>
        <dbReference type="ARBA" id="ARBA00048041"/>
    </source>
</evidence>
<evidence type="ECO:0000256" key="6">
    <source>
        <dbReference type="ARBA" id="ARBA00022824"/>
    </source>
</evidence>
<comment type="similarity">
    <text evidence="3 18 19">Belongs to the FMO family.</text>
</comment>
<keyword evidence="21" id="KW-1185">Reference proteome</keyword>
<keyword evidence="4 18" id="KW-0285">Flavoprotein</keyword>
<dbReference type="AlphaFoldDB" id="A0AAV4PUQ7"/>
<evidence type="ECO:0000256" key="7">
    <source>
        <dbReference type="ARBA" id="ARBA00022827"/>
    </source>
</evidence>
<comment type="catalytic activity">
    <reaction evidence="14">
        <text>hypotaurine + NADH + O2 + H(+) = taurine + NAD(+) + H2O</text>
        <dbReference type="Rhea" id="RHEA:74111"/>
        <dbReference type="ChEBI" id="CHEBI:15377"/>
        <dbReference type="ChEBI" id="CHEBI:15378"/>
        <dbReference type="ChEBI" id="CHEBI:15379"/>
        <dbReference type="ChEBI" id="CHEBI:57540"/>
        <dbReference type="ChEBI" id="CHEBI:57853"/>
        <dbReference type="ChEBI" id="CHEBI:57945"/>
        <dbReference type="ChEBI" id="CHEBI:507393"/>
        <dbReference type="EC" id="1.14.13.8"/>
    </reaction>
    <physiologicalReaction direction="left-to-right" evidence="14">
        <dbReference type="Rhea" id="RHEA:74112"/>
    </physiologicalReaction>
</comment>
<sequence>MKIVWWNSSDRLKDMLSPKRIAVIGAGTSGLTAIKCCKEEGLAVTCFEKTDNFGGRWRYRTNSIDGVASVMKSTVSLHSKEMLAFSDFPPPKHFPNYMHHTKMLEYLQLYAQHFDLLSHIQYQNEVVRVAPAKDFDDSEKWVLKIQDKATGKETEEKFDGVMICTGRLSHPYFPTTPSSVNFKGKILHSQSLKTTTEFENLNVLIIGSGNSALDAAVDVSTLAKQVYLSTRSGTWILPKVGPKGLPFDMTLLRRHLHILKHYFNGALNSCLEKYLETKIQHEVYNLKPNHRALDKCPPMNDVIPDKILTGRVYIKGIVKSFEENAVVFDGEQKPTEIDVVIFATGYEQKIPILDETFYKPIHNESILYKRVFPMDLKHPTLAIIGFVESQGPISTIAESQSRWAARIFSKNLKFPNKDIIMKRMKSKVTRNTSIMEDYIEYMNDLAEEYGAKPEISTLFFKDFYLGLTCLTGPFLSYQYRLNGPHKWEEARKTIFECSDRVMHPLSSRISISKLFMNNNKNLRDLEELKGRF</sequence>
<dbReference type="PRINTS" id="PR00370">
    <property type="entry name" value="FMOXYGENASE"/>
</dbReference>
<dbReference type="Gene3D" id="3.50.50.60">
    <property type="entry name" value="FAD/NAD(P)-binding domain"/>
    <property type="match status" value="1"/>
</dbReference>
<evidence type="ECO:0000256" key="13">
    <source>
        <dbReference type="ARBA" id="ARBA00045957"/>
    </source>
</evidence>
<comment type="caution">
    <text evidence="20">The sequence shown here is derived from an EMBL/GenBank/DDBJ whole genome shotgun (WGS) entry which is preliminary data.</text>
</comment>
<dbReference type="InterPro" id="IPR020946">
    <property type="entry name" value="Flavin_mOase-like"/>
</dbReference>
<dbReference type="GO" id="GO:0034899">
    <property type="term" value="F:trimethylamine monooxygenase activity"/>
    <property type="evidence" value="ECO:0007669"/>
    <property type="project" value="UniProtKB-EC"/>
</dbReference>
<evidence type="ECO:0000256" key="10">
    <source>
        <dbReference type="ARBA" id="ARBA00023002"/>
    </source>
</evidence>
<dbReference type="FunFam" id="3.50.50.60:FF:000159">
    <property type="entry name" value="Dimethylaniline monooxygenase [N-oxide-forming]"/>
    <property type="match status" value="1"/>
</dbReference>
<dbReference type="Pfam" id="PF00743">
    <property type="entry name" value="FMO-like"/>
    <property type="match status" value="1"/>
</dbReference>
<reference evidence="20 21" key="1">
    <citation type="submission" date="2021-06" db="EMBL/GenBank/DDBJ databases">
        <title>Caerostris darwini draft genome.</title>
        <authorList>
            <person name="Kono N."/>
            <person name="Arakawa K."/>
        </authorList>
    </citation>
    <scope>NUCLEOTIDE SEQUENCE [LARGE SCALE GENOMIC DNA]</scope>
</reference>
<evidence type="ECO:0000256" key="11">
    <source>
        <dbReference type="ARBA" id="ARBA00023033"/>
    </source>
</evidence>
<keyword evidence="9" id="KW-1133">Transmembrane helix</keyword>
<keyword evidence="8 18" id="KW-0521">NADP</keyword>
<evidence type="ECO:0000256" key="16">
    <source>
        <dbReference type="ARBA" id="ARBA00048088"/>
    </source>
</evidence>
<evidence type="ECO:0000256" key="3">
    <source>
        <dbReference type="ARBA" id="ARBA00009183"/>
    </source>
</evidence>
<keyword evidence="6 18" id="KW-0256">Endoplasmic reticulum</keyword>
<evidence type="ECO:0000313" key="21">
    <source>
        <dbReference type="Proteomes" id="UP001054837"/>
    </source>
</evidence>
<keyword evidence="12 18" id="KW-0472">Membrane</keyword>
<dbReference type="PIRSF" id="PIRSF000332">
    <property type="entry name" value="FMO"/>
    <property type="match status" value="1"/>
</dbReference>
<dbReference type="EMBL" id="BPLQ01003483">
    <property type="protein sequence ID" value="GIY00784.1"/>
    <property type="molecule type" value="Genomic_DNA"/>
</dbReference>
<dbReference type="Proteomes" id="UP001054837">
    <property type="component" value="Unassembled WGS sequence"/>
</dbReference>
<dbReference type="InterPro" id="IPR000960">
    <property type="entry name" value="Flavin_mOase"/>
</dbReference>
<dbReference type="GO" id="GO:0050660">
    <property type="term" value="F:flavin adenine dinucleotide binding"/>
    <property type="evidence" value="ECO:0007669"/>
    <property type="project" value="InterPro"/>
</dbReference>
<comment type="catalytic activity">
    <reaction evidence="17">
        <text>N,N-dimethylaniline + NADPH + O2 + H(+) = N,N-dimethylaniline N-oxide + NADP(+) + H2O</text>
        <dbReference type="Rhea" id="RHEA:24468"/>
        <dbReference type="ChEBI" id="CHEBI:15377"/>
        <dbReference type="ChEBI" id="CHEBI:15378"/>
        <dbReference type="ChEBI" id="CHEBI:15379"/>
        <dbReference type="ChEBI" id="CHEBI:16269"/>
        <dbReference type="ChEBI" id="CHEBI:17735"/>
        <dbReference type="ChEBI" id="CHEBI:57783"/>
        <dbReference type="ChEBI" id="CHEBI:58349"/>
        <dbReference type="EC" id="1.14.13.8"/>
    </reaction>
    <physiologicalReaction direction="left-to-right" evidence="17">
        <dbReference type="Rhea" id="RHEA:24469"/>
    </physiologicalReaction>
</comment>
<keyword evidence="5" id="KW-0812">Transmembrane</keyword>
<evidence type="ECO:0000313" key="20">
    <source>
        <dbReference type="EMBL" id="GIY00784.1"/>
    </source>
</evidence>
<dbReference type="SUPFAM" id="SSF51905">
    <property type="entry name" value="FAD/NAD(P)-binding domain"/>
    <property type="match status" value="2"/>
</dbReference>
<dbReference type="InterPro" id="IPR002253">
    <property type="entry name" value="Flavin_mOase_1"/>
</dbReference>
<keyword evidence="7 18" id="KW-0274">FAD</keyword>
<keyword evidence="11 18" id="KW-0503">Monooxygenase</keyword>
<dbReference type="PANTHER" id="PTHR23023">
    <property type="entry name" value="DIMETHYLANILINE MONOOXYGENASE"/>
    <property type="match status" value="1"/>
</dbReference>
<comment type="catalytic activity">
    <reaction evidence="15">
        <text>hypotaurine + NADPH + O2 + H(+) = taurine + NADP(+) + H2O</text>
        <dbReference type="Rhea" id="RHEA:69819"/>
        <dbReference type="ChEBI" id="CHEBI:15377"/>
        <dbReference type="ChEBI" id="CHEBI:15378"/>
        <dbReference type="ChEBI" id="CHEBI:15379"/>
        <dbReference type="ChEBI" id="CHEBI:57783"/>
        <dbReference type="ChEBI" id="CHEBI:57853"/>
        <dbReference type="ChEBI" id="CHEBI:58349"/>
        <dbReference type="ChEBI" id="CHEBI:507393"/>
        <dbReference type="EC" id="1.14.13.8"/>
    </reaction>
    <physiologicalReaction direction="left-to-right" evidence="15">
        <dbReference type="Rhea" id="RHEA:69820"/>
    </physiologicalReaction>
</comment>
<dbReference type="EC" id="1.-.-.-" evidence="19"/>
<evidence type="ECO:0000256" key="14">
    <source>
        <dbReference type="ARBA" id="ARBA00047338"/>
    </source>
</evidence>
<name>A0AAV4PUQ7_9ARAC</name>
<organism evidence="20 21">
    <name type="scientific">Caerostris darwini</name>
    <dbReference type="NCBI Taxonomy" id="1538125"/>
    <lineage>
        <taxon>Eukaryota</taxon>
        <taxon>Metazoa</taxon>
        <taxon>Ecdysozoa</taxon>
        <taxon>Arthropoda</taxon>
        <taxon>Chelicerata</taxon>
        <taxon>Arachnida</taxon>
        <taxon>Araneae</taxon>
        <taxon>Araneomorphae</taxon>
        <taxon>Entelegynae</taxon>
        <taxon>Araneoidea</taxon>
        <taxon>Araneidae</taxon>
        <taxon>Caerostris</taxon>
    </lineage>
</organism>
<dbReference type="InterPro" id="IPR036188">
    <property type="entry name" value="FAD/NAD-bd_sf"/>
</dbReference>
<proteinExistence type="inferred from homology"/>
<comment type="catalytic activity">
    <reaction evidence="16">
        <text>trimethylamine + NADPH + O2 = trimethylamine N-oxide + NADP(+) + H2O</text>
        <dbReference type="Rhea" id="RHEA:31979"/>
        <dbReference type="ChEBI" id="CHEBI:15377"/>
        <dbReference type="ChEBI" id="CHEBI:15379"/>
        <dbReference type="ChEBI" id="CHEBI:15724"/>
        <dbReference type="ChEBI" id="CHEBI:57783"/>
        <dbReference type="ChEBI" id="CHEBI:58349"/>
        <dbReference type="ChEBI" id="CHEBI:58389"/>
        <dbReference type="EC" id="1.14.13.148"/>
    </reaction>
    <physiologicalReaction direction="left-to-right" evidence="16">
        <dbReference type="Rhea" id="RHEA:31980"/>
    </physiologicalReaction>
</comment>
<evidence type="ECO:0000256" key="1">
    <source>
        <dbReference type="ARBA" id="ARBA00001974"/>
    </source>
</evidence>
<evidence type="ECO:0000256" key="17">
    <source>
        <dbReference type="ARBA" id="ARBA00049443"/>
    </source>
</evidence>
<dbReference type="PRINTS" id="PR01121">
    <property type="entry name" value="FMOXYGENASE1"/>
</dbReference>
<gene>
    <name evidence="20" type="primary">Fmo5</name>
    <name evidence="20" type="ORF">CDAR_400061</name>
</gene>
<evidence type="ECO:0000256" key="8">
    <source>
        <dbReference type="ARBA" id="ARBA00022857"/>
    </source>
</evidence>
<protein>
    <recommendedName>
        <fullName evidence="19">Flavin-containing monooxygenase</fullName>
        <ecNumber evidence="19">1.-.-.-</ecNumber>
    </recommendedName>
</protein>
<keyword evidence="10 18" id="KW-0560">Oxidoreductase</keyword>
<evidence type="ECO:0000256" key="2">
    <source>
        <dbReference type="ARBA" id="ARBA00004389"/>
    </source>
</evidence>
<evidence type="ECO:0000256" key="5">
    <source>
        <dbReference type="ARBA" id="ARBA00022692"/>
    </source>
</evidence>
<comment type="function">
    <text evidence="13">Broad spectrum monooxygenase that catalyzes the oxygenation of a wide variety of nitrogen- and sulfur-containing compounds including xenobiotics. Catalyzes the S-oxygenation of hypotaurine to produce taurine, an organic osmolyte involved in cell volume regulation as well as a variety of cytoprotective and developmental processes. In vitro, catalyzes the N-oxygenation of trimethylamine (TMA) to produce trimethylamine N-oxide (TMAO) and could therefore participate to the detoxification of this compound that is generated by the action of gut microbiota from dietary precursors such as choline, choline containing compounds, betaine or L-carnitine.</text>
</comment>
<dbReference type="InterPro" id="IPR050346">
    <property type="entry name" value="FMO-like"/>
</dbReference>
<dbReference type="GO" id="GO:0005789">
    <property type="term" value="C:endoplasmic reticulum membrane"/>
    <property type="evidence" value="ECO:0007669"/>
    <property type="project" value="UniProtKB-SubCell"/>
</dbReference>
<dbReference type="GO" id="GO:0050661">
    <property type="term" value="F:NADP binding"/>
    <property type="evidence" value="ECO:0007669"/>
    <property type="project" value="InterPro"/>
</dbReference>
<evidence type="ECO:0000256" key="19">
    <source>
        <dbReference type="RuleBase" id="RU361177"/>
    </source>
</evidence>
<accession>A0AAV4PUQ7</accession>
<comment type="subcellular location">
    <subcellularLocation>
        <location evidence="2">Endoplasmic reticulum membrane</location>
        <topology evidence="2">Single-pass membrane protein</topology>
    </subcellularLocation>
</comment>
<dbReference type="GO" id="GO:0004499">
    <property type="term" value="F:N,N-dimethylaniline monooxygenase activity"/>
    <property type="evidence" value="ECO:0007669"/>
    <property type="project" value="UniProtKB-UniRule"/>
</dbReference>
<comment type="cofactor">
    <cofactor evidence="1 18 19">
        <name>FAD</name>
        <dbReference type="ChEBI" id="CHEBI:57692"/>
    </cofactor>
</comment>
<evidence type="ECO:0000256" key="4">
    <source>
        <dbReference type="ARBA" id="ARBA00022630"/>
    </source>
</evidence>
<evidence type="ECO:0000256" key="18">
    <source>
        <dbReference type="PIRNR" id="PIRNR000332"/>
    </source>
</evidence>
<evidence type="ECO:0000256" key="9">
    <source>
        <dbReference type="ARBA" id="ARBA00022989"/>
    </source>
</evidence>